<comment type="caution">
    <text evidence="4">The sequence shown here is derived from an EMBL/GenBank/DDBJ whole genome shotgun (WGS) entry which is preliminary data.</text>
</comment>
<dbReference type="EMBL" id="BAAAQK010000009">
    <property type="protein sequence ID" value="GAA1850263.1"/>
    <property type="molecule type" value="Genomic_DNA"/>
</dbReference>
<sequence length="295" mass="31430">MGGRSKPKESPMRVATVAGRLSLVRDGRVTDVEKASDGLFGHDPQAVYERWSEFRAWAATATLTPDADLDAPVLDVSLLGPPTPAPRQVFAVGLNYADHAAETGFALAETEPPIFTKFPSCVTGPYGTVALPPGGHTDWEVELVVVIGKAAHHISPEDALDHVAGYTVGQDLSERTLQLASAPPQFSLGKSFPGFAPMGPWLVTLDELADPLDLGLECLVNGETVQSARTSAQIFPVRELLARLSRTVTLLPGDVVFTGTPAGVALGRDPQCWLRPGDRLTSRIEGIGEMEQVFA</sequence>
<evidence type="ECO:0000256" key="1">
    <source>
        <dbReference type="ARBA" id="ARBA00010211"/>
    </source>
</evidence>
<accession>A0ABN2N374</accession>
<dbReference type="InterPro" id="IPR051121">
    <property type="entry name" value="FAH"/>
</dbReference>
<dbReference type="GO" id="GO:0016787">
    <property type="term" value="F:hydrolase activity"/>
    <property type="evidence" value="ECO:0007669"/>
    <property type="project" value="UniProtKB-KW"/>
</dbReference>
<keyword evidence="5" id="KW-1185">Reference proteome</keyword>
<dbReference type="PANTHER" id="PTHR42796:SF4">
    <property type="entry name" value="FUMARYLACETOACETATE HYDROLASE DOMAIN-CONTAINING PROTEIN 2A"/>
    <property type="match status" value="1"/>
</dbReference>
<dbReference type="SUPFAM" id="SSF56529">
    <property type="entry name" value="FAH"/>
    <property type="match status" value="1"/>
</dbReference>
<dbReference type="Proteomes" id="UP001500449">
    <property type="component" value="Unassembled WGS sequence"/>
</dbReference>
<evidence type="ECO:0000259" key="3">
    <source>
        <dbReference type="Pfam" id="PF01557"/>
    </source>
</evidence>
<name>A0ABN2N374_9PSEU</name>
<proteinExistence type="inferred from homology"/>
<dbReference type="InterPro" id="IPR036663">
    <property type="entry name" value="Fumarylacetoacetase_C_sf"/>
</dbReference>
<dbReference type="PANTHER" id="PTHR42796">
    <property type="entry name" value="FUMARYLACETOACETATE HYDROLASE DOMAIN-CONTAINING PROTEIN 2A-RELATED"/>
    <property type="match status" value="1"/>
</dbReference>
<evidence type="ECO:0000256" key="2">
    <source>
        <dbReference type="ARBA" id="ARBA00022723"/>
    </source>
</evidence>
<keyword evidence="2" id="KW-0479">Metal-binding</keyword>
<gene>
    <name evidence="4" type="ORF">GCM10009836_32580</name>
</gene>
<dbReference type="Pfam" id="PF01557">
    <property type="entry name" value="FAA_hydrolase"/>
    <property type="match status" value="1"/>
</dbReference>
<feature type="domain" description="Fumarylacetoacetase-like C-terminal" evidence="3">
    <location>
        <begin position="89"/>
        <end position="293"/>
    </location>
</feature>
<protein>
    <submittedName>
        <fullName evidence="4">Fumarylacetoacetate hydrolase family protein</fullName>
    </submittedName>
</protein>
<evidence type="ECO:0000313" key="4">
    <source>
        <dbReference type="EMBL" id="GAA1850263.1"/>
    </source>
</evidence>
<organism evidence="4 5">
    <name type="scientific">Pseudonocardia ailaonensis</name>
    <dbReference type="NCBI Taxonomy" id="367279"/>
    <lineage>
        <taxon>Bacteria</taxon>
        <taxon>Bacillati</taxon>
        <taxon>Actinomycetota</taxon>
        <taxon>Actinomycetes</taxon>
        <taxon>Pseudonocardiales</taxon>
        <taxon>Pseudonocardiaceae</taxon>
        <taxon>Pseudonocardia</taxon>
    </lineage>
</organism>
<dbReference type="Gene3D" id="3.90.850.10">
    <property type="entry name" value="Fumarylacetoacetase-like, C-terminal domain"/>
    <property type="match status" value="1"/>
</dbReference>
<keyword evidence="4" id="KW-0378">Hydrolase</keyword>
<comment type="similarity">
    <text evidence="1">Belongs to the FAH family.</text>
</comment>
<evidence type="ECO:0000313" key="5">
    <source>
        <dbReference type="Proteomes" id="UP001500449"/>
    </source>
</evidence>
<dbReference type="InterPro" id="IPR011234">
    <property type="entry name" value="Fumarylacetoacetase-like_C"/>
</dbReference>
<reference evidence="4 5" key="1">
    <citation type="journal article" date="2019" name="Int. J. Syst. Evol. Microbiol.">
        <title>The Global Catalogue of Microorganisms (GCM) 10K type strain sequencing project: providing services to taxonomists for standard genome sequencing and annotation.</title>
        <authorList>
            <consortium name="The Broad Institute Genomics Platform"/>
            <consortium name="The Broad Institute Genome Sequencing Center for Infectious Disease"/>
            <person name="Wu L."/>
            <person name="Ma J."/>
        </authorList>
    </citation>
    <scope>NUCLEOTIDE SEQUENCE [LARGE SCALE GENOMIC DNA]</scope>
    <source>
        <strain evidence="4 5">JCM 16009</strain>
    </source>
</reference>